<dbReference type="InterPro" id="IPR011650">
    <property type="entry name" value="Peptidase_M20_dimer"/>
</dbReference>
<accession>A0A554N9I3</accession>
<dbReference type="Pfam" id="PF01546">
    <property type="entry name" value="Peptidase_M20"/>
    <property type="match status" value="1"/>
</dbReference>
<keyword evidence="1" id="KW-0479">Metal-binding</keyword>
<dbReference type="GO" id="GO:0005737">
    <property type="term" value="C:cytoplasm"/>
    <property type="evidence" value="ECO:0007669"/>
    <property type="project" value="TreeGrafter"/>
</dbReference>
<keyword evidence="4" id="KW-0378">Hydrolase</keyword>
<name>A0A554N9I3_9EURY</name>
<comment type="caution">
    <text evidence="4">The sequence shown here is derived from an EMBL/GenBank/DDBJ whole genome shotgun (WGS) entry which is preliminary data.</text>
</comment>
<dbReference type="AlphaFoldDB" id="A0A554N9I3"/>
<evidence type="ECO:0000313" key="4">
    <source>
        <dbReference type="EMBL" id="TSD14064.1"/>
    </source>
</evidence>
<feature type="binding site" evidence="1">
    <location>
        <position position="159"/>
    </location>
    <ligand>
        <name>Mn(2+)</name>
        <dbReference type="ChEBI" id="CHEBI:29035"/>
        <label>2</label>
    </ligand>
</feature>
<gene>
    <name evidence="4" type="ORF">DP107_10520</name>
</gene>
<feature type="binding site" evidence="1">
    <location>
        <position position="217"/>
    </location>
    <ligand>
        <name>Mn(2+)</name>
        <dbReference type="ChEBI" id="CHEBI:29035"/>
        <label>2</label>
    </ligand>
</feature>
<dbReference type="NCBIfam" id="TIGR01891">
    <property type="entry name" value="amidohydrolases"/>
    <property type="match status" value="1"/>
</dbReference>
<feature type="compositionally biased region" description="Low complexity" evidence="2">
    <location>
        <begin position="11"/>
        <end position="22"/>
    </location>
</feature>
<dbReference type="Gene3D" id="3.40.630.10">
    <property type="entry name" value="Zn peptidases"/>
    <property type="match status" value="2"/>
</dbReference>
<protein>
    <submittedName>
        <fullName evidence="4">Amidohydrolase</fullName>
    </submittedName>
</protein>
<dbReference type="GO" id="GO:0046657">
    <property type="term" value="P:folic acid catabolic process"/>
    <property type="evidence" value="ECO:0007669"/>
    <property type="project" value="TreeGrafter"/>
</dbReference>
<reference evidence="4 5" key="1">
    <citation type="submission" date="2018-06" db="EMBL/GenBank/DDBJ databases">
        <title>Natronomonas sp. F16-60 a new haloarchaeon isolated from a solar saltern of Isla Cristina, Huelva, Spain.</title>
        <authorList>
            <person name="Duran-Viseras A."/>
            <person name="Sanchez-Porro C."/>
            <person name="Ventosa A."/>
        </authorList>
    </citation>
    <scope>NUCLEOTIDE SEQUENCE [LARGE SCALE GENOMIC DNA]</scope>
    <source>
        <strain evidence="4 5">F16-60</strain>
    </source>
</reference>
<dbReference type="PANTHER" id="PTHR30575:SF3">
    <property type="entry name" value="PEPTIDASE M20 DIMERISATION DOMAIN-CONTAINING PROTEIN"/>
    <property type="match status" value="1"/>
</dbReference>
<evidence type="ECO:0000256" key="1">
    <source>
        <dbReference type="PIRSR" id="PIRSR005962-1"/>
    </source>
</evidence>
<organism evidence="4 5">
    <name type="scientific">Haloglomus irregulare</name>
    <dbReference type="NCBI Taxonomy" id="2234134"/>
    <lineage>
        <taxon>Archaea</taxon>
        <taxon>Methanobacteriati</taxon>
        <taxon>Methanobacteriota</taxon>
        <taxon>Stenosarchaea group</taxon>
        <taxon>Halobacteria</taxon>
        <taxon>Halobacteriales</taxon>
        <taxon>Natronomonadaceae</taxon>
        <taxon>Haloglomus</taxon>
    </lineage>
</organism>
<dbReference type="SUPFAM" id="SSF55031">
    <property type="entry name" value="Bacterial exopeptidase dimerisation domain"/>
    <property type="match status" value="1"/>
</dbReference>
<dbReference type="PANTHER" id="PTHR30575">
    <property type="entry name" value="PEPTIDASE M20"/>
    <property type="match status" value="1"/>
</dbReference>
<dbReference type="SUPFAM" id="SSF53187">
    <property type="entry name" value="Zn-dependent exopeptidases"/>
    <property type="match status" value="1"/>
</dbReference>
<dbReference type="GO" id="GO:0071713">
    <property type="term" value="F:para-aminobenzoyl-glutamate hydrolase activity"/>
    <property type="evidence" value="ECO:0007669"/>
    <property type="project" value="TreeGrafter"/>
</dbReference>
<dbReference type="InterPro" id="IPR036264">
    <property type="entry name" value="Bact_exopeptidase_dim_dom"/>
</dbReference>
<feature type="binding site" evidence="1">
    <location>
        <position position="413"/>
    </location>
    <ligand>
        <name>Mn(2+)</name>
        <dbReference type="ChEBI" id="CHEBI:29035"/>
        <label>2</label>
    </ligand>
</feature>
<feature type="binding site" evidence="1">
    <location>
        <position position="161"/>
    </location>
    <ligand>
        <name>Mn(2+)</name>
        <dbReference type="ChEBI" id="CHEBI:29035"/>
        <label>2</label>
    </ligand>
</feature>
<evidence type="ECO:0000256" key="2">
    <source>
        <dbReference type="SAM" id="MobiDB-lite"/>
    </source>
</evidence>
<keyword evidence="1" id="KW-0464">Manganese</keyword>
<feature type="domain" description="Peptidase M20 dimerisation" evidence="3">
    <location>
        <begin position="244"/>
        <end position="331"/>
    </location>
</feature>
<keyword evidence="5" id="KW-1185">Reference proteome</keyword>
<proteinExistence type="predicted"/>
<feature type="region of interest" description="Disordered" evidence="2">
    <location>
        <begin position="1"/>
        <end position="22"/>
    </location>
</feature>
<dbReference type="EMBL" id="QMDX01000005">
    <property type="protein sequence ID" value="TSD14064.1"/>
    <property type="molecule type" value="Genomic_DNA"/>
</dbReference>
<evidence type="ECO:0000313" key="5">
    <source>
        <dbReference type="Proteomes" id="UP000319894"/>
    </source>
</evidence>
<dbReference type="GO" id="GO:0046872">
    <property type="term" value="F:metal ion binding"/>
    <property type="evidence" value="ECO:0007669"/>
    <property type="project" value="UniProtKB-KW"/>
</dbReference>
<dbReference type="RefSeq" id="WP_144262116.1">
    <property type="nucleotide sequence ID" value="NZ_QMDX01000005.1"/>
</dbReference>
<dbReference type="InterPro" id="IPR017439">
    <property type="entry name" value="Amidohydrolase"/>
</dbReference>
<comment type="cofactor">
    <cofactor evidence="1">
        <name>Mn(2+)</name>
        <dbReference type="ChEBI" id="CHEBI:29035"/>
    </cofactor>
    <text evidence="1">The Mn(2+) ion enhances activity.</text>
</comment>
<dbReference type="PIRSF" id="PIRSF005962">
    <property type="entry name" value="Pept_M20D_amidohydro"/>
    <property type="match status" value="1"/>
</dbReference>
<dbReference type="InterPro" id="IPR002933">
    <property type="entry name" value="Peptidase_M20"/>
</dbReference>
<dbReference type="GO" id="GO:0016805">
    <property type="term" value="F:dipeptidase activity"/>
    <property type="evidence" value="ECO:0007669"/>
    <property type="project" value="TreeGrafter"/>
</dbReference>
<dbReference type="Pfam" id="PF07687">
    <property type="entry name" value="M20_dimer"/>
    <property type="match status" value="1"/>
</dbReference>
<dbReference type="InterPro" id="IPR052030">
    <property type="entry name" value="Peptidase_M20/M20A_hydrolases"/>
</dbReference>
<feature type="binding site" evidence="1">
    <location>
        <position position="193"/>
    </location>
    <ligand>
        <name>Mn(2+)</name>
        <dbReference type="ChEBI" id="CHEBI:29035"/>
        <label>2</label>
    </ligand>
</feature>
<sequence>MSEHPPEEGSTDPPTDGPTAPDRLVALRRDLHRHPEPAWREFYTTARIIEELERIGVDELHVGPDALAVDERLNVPDDAELAEWRERALEAGADPELVDRMAGGNTGAVAVRRQGDHETGPTMALRVDIDGLPRAESTADAHLPAREGFRSETGAMHACGHDAHATFGIGVLDRVRASDFEGTLKLLFQPAEEVIGGGKPLARSGHLDDVDYLLAVHVGLDHPTGEVVAGIDGFLAVTQLRAAFSGEGGHAGARPEEGRNAIQALATAVQNLYAIPRHSEGVTRVNAGQVGGGTATNIIPEAAHLEGEVRGETTDLREYMDDRARQVIASAAEMHSCEADLSIKGQAPSAASDEAIVDLVHGFADGVEGVDSVLRRDDLGGSEDATELMRYVQERGGLAAYLCVGTDHPGGHHTATFDVDERSLPIGVELLTGTVLALARERPAAD</sequence>
<dbReference type="OrthoDB" id="247417at2157"/>
<dbReference type="Proteomes" id="UP000319894">
    <property type="component" value="Unassembled WGS sequence"/>
</dbReference>
<evidence type="ECO:0000259" key="3">
    <source>
        <dbReference type="Pfam" id="PF07687"/>
    </source>
</evidence>
<dbReference type="InParanoid" id="A0A554N9I3"/>